<sequence length="162" mass="17672">MRPNSSRHPQWAESVPQVLRPCLPPARSVSKTAGAVQRVSCGLAPRSALSLWTGVDSTDENWGDYGRACAIDGYVGVVAVGQRQALVLGDEPAATTYLSLERLFLRWAAADEEDDLVSAARRAVRVGVDWDPDEDVRWVVDGPVVMSIRRGPERSWSPTITS</sequence>
<evidence type="ECO:0000313" key="2">
    <source>
        <dbReference type="Proteomes" id="UP000199699"/>
    </source>
</evidence>
<proteinExistence type="predicted"/>
<gene>
    <name evidence="1" type="ORF">GA0070616_3268</name>
</gene>
<keyword evidence="2" id="KW-1185">Reference proteome</keyword>
<protein>
    <submittedName>
        <fullName evidence="1">Immunity protein 21</fullName>
    </submittedName>
</protein>
<reference evidence="1 2" key="1">
    <citation type="submission" date="2016-06" db="EMBL/GenBank/DDBJ databases">
        <authorList>
            <person name="Kjaerup R.B."/>
            <person name="Dalgaard T.S."/>
            <person name="Juul-Madsen H.R."/>
        </authorList>
    </citation>
    <scope>NUCLEOTIDE SEQUENCE [LARGE SCALE GENOMIC DNA]</scope>
    <source>
        <strain evidence="1 2">DSM 43818</strain>
    </source>
</reference>
<dbReference type="Pfam" id="PF15589">
    <property type="entry name" value="Imm21"/>
    <property type="match status" value="1"/>
</dbReference>
<accession>A0A1C6S9V7</accession>
<organism evidence="1 2">
    <name type="scientific">Micromonospora nigra</name>
    <dbReference type="NCBI Taxonomy" id="145857"/>
    <lineage>
        <taxon>Bacteria</taxon>
        <taxon>Bacillati</taxon>
        <taxon>Actinomycetota</taxon>
        <taxon>Actinomycetes</taxon>
        <taxon>Micromonosporales</taxon>
        <taxon>Micromonosporaceae</taxon>
        <taxon>Micromonospora</taxon>
    </lineage>
</organism>
<dbReference type="AlphaFoldDB" id="A0A1C6S9V7"/>
<dbReference type="EMBL" id="FMHT01000003">
    <property type="protein sequence ID" value="SCL26243.1"/>
    <property type="molecule type" value="Genomic_DNA"/>
</dbReference>
<dbReference type="STRING" id="145857.GA0070616_3268"/>
<dbReference type="Proteomes" id="UP000199699">
    <property type="component" value="Unassembled WGS sequence"/>
</dbReference>
<name>A0A1C6S9V7_9ACTN</name>
<evidence type="ECO:0000313" key="1">
    <source>
        <dbReference type="EMBL" id="SCL26243.1"/>
    </source>
</evidence>
<dbReference type="InterPro" id="IPR028961">
    <property type="entry name" value="Imm21"/>
</dbReference>